<sequence length="247" mass="27730">MKCFLSSRGRSISHVLRSSSSSFTVAQSTLAGQLRWFTSFHLLYSASFSKGEFFVHSSRNAQWISTPKDDWQEKQETVGSYGGLHAAPLSLPPRVVIYDGVCHLCNAGVVGVNWVIRVDKYGKIKFCALQSQAAEPYLFICGLTREDVLQQFVFVEGPGLIHRASTAAIKVASYLPPPYSALSSFLLIPGPVRDAIYDVVAARRYKWFGRSTGCILPSKDVLDRFIDREELLEEWSRQNHEEEESKD</sequence>
<dbReference type="EMBL" id="CM055107">
    <property type="protein sequence ID" value="KAJ7526745.1"/>
    <property type="molecule type" value="Genomic_DNA"/>
</dbReference>
<evidence type="ECO:0000313" key="2">
    <source>
        <dbReference type="Proteomes" id="UP001162992"/>
    </source>
</evidence>
<accession>A0ACC2BAF7</accession>
<gene>
    <name evidence="1" type="ORF">O6H91_16G021400</name>
</gene>
<dbReference type="Proteomes" id="UP001162992">
    <property type="component" value="Chromosome 16"/>
</dbReference>
<reference evidence="2" key="1">
    <citation type="journal article" date="2024" name="Proc. Natl. Acad. Sci. U.S.A.">
        <title>Extraordinary preservation of gene collinearity over three hundred million years revealed in homosporous lycophytes.</title>
        <authorList>
            <person name="Li C."/>
            <person name="Wickell D."/>
            <person name="Kuo L.Y."/>
            <person name="Chen X."/>
            <person name="Nie B."/>
            <person name="Liao X."/>
            <person name="Peng D."/>
            <person name="Ji J."/>
            <person name="Jenkins J."/>
            <person name="Williams M."/>
            <person name="Shu S."/>
            <person name="Plott C."/>
            <person name="Barry K."/>
            <person name="Rajasekar S."/>
            <person name="Grimwood J."/>
            <person name="Han X."/>
            <person name="Sun S."/>
            <person name="Hou Z."/>
            <person name="He W."/>
            <person name="Dai G."/>
            <person name="Sun C."/>
            <person name="Schmutz J."/>
            <person name="Leebens-Mack J.H."/>
            <person name="Li F.W."/>
            <person name="Wang L."/>
        </authorList>
    </citation>
    <scope>NUCLEOTIDE SEQUENCE [LARGE SCALE GENOMIC DNA]</scope>
    <source>
        <strain evidence="2">cv. PW_Plant_1</strain>
    </source>
</reference>
<keyword evidence="2" id="KW-1185">Reference proteome</keyword>
<proteinExistence type="predicted"/>
<name>A0ACC2BAF7_DIPCM</name>
<evidence type="ECO:0000313" key="1">
    <source>
        <dbReference type="EMBL" id="KAJ7526745.1"/>
    </source>
</evidence>
<comment type="caution">
    <text evidence="1">The sequence shown here is derived from an EMBL/GenBank/DDBJ whole genome shotgun (WGS) entry which is preliminary data.</text>
</comment>
<organism evidence="1 2">
    <name type="scientific">Diphasiastrum complanatum</name>
    <name type="common">Issler's clubmoss</name>
    <name type="synonym">Lycopodium complanatum</name>
    <dbReference type="NCBI Taxonomy" id="34168"/>
    <lineage>
        <taxon>Eukaryota</taxon>
        <taxon>Viridiplantae</taxon>
        <taxon>Streptophyta</taxon>
        <taxon>Embryophyta</taxon>
        <taxon>Tracheophyta</taxon>
        <taxon>Lycopodiopsida</taxon>
        <taxon>Lycopodiales</taxon>
        <taxon>Lycopodiaceae</taxon>
        <taxon>Lycopodioideae</taxon>
        <taxon>Diphasiastrum</taxon>
    </lineage>
</organism>
<protein>
    <submittedName>
        <fullName evidence="1">Uncharacterized protein</fullName>
    </submittedName>
</protein>